<feature type="region of interest" description="Disordered" evidence="2">
    <location>
        <begin position="375"/>
        <end position="440"/>
    </location>
</feature>
<evidence type="ECO:0000259" key="3">
    <source>
        <dbReference type="Pfam" id="PF04782"/>
    </source>
</evidence>
<feature type="compositionally biased region" description="Low complexity" evidence="2">
    <location>
        <begin position="65"/>
        <end position="74"/>
    </location>
</feature>
<feature type="compositionally biased region" description="Pro residues" evidence="2">
    <location>
        <begin position="282"/>
        <end position="291"/>
    </location>
</feature>
<feature type="compositionally biased region" description="Basic and acidic residues" evidence="2">
    <location>
        <begin position="328"/>
        <end position="338"/>
    </location>
</feature>
<evidence type="ECO:0000259" key="4">
    <source>
        <dbReference type="Pfam" id="PF04783"/>
    </source>
</evidence>
<proteinExistence type="predicted"/>
<gene>
    <name evidence="6 7" type="primary">LOC115745553</name>
</gene>
<dbReference type="PANTHER" id="PTHR21450">
    <property type="entry name" value="PROTEIN ALTERED PHOSPHATE STARVATION RESPONSE 1"/>
    <property type="match status" value="1"/>
</dbReference>
<sequence>MGCGGSKIDDLPLVTLCRERKELIRAAAYQRYALAEAHVSYFHSLATVGEALRKFVEEEVVIGTSNSGSSPGSPVLTLPSEERKRAKPSDKAKTSSSSASISHPGFRNLPKEGDSHLHLSSGSDSDSEVSTTSGHIHIHESPKGEDEVGPDPGASSTYPYGYSYPYPYPQPTQYPYPQPGHYPYPYPTPYGYQPGEADNWNMRAEQSDSQTSVYYMKKAPTPMKSVVFEEPERYSMRENAQWPDSGYGYSNYASYGSGGFYGYPSMGAPDNANGIEKEKLQQPPPAPPSPPGVSSWDYLNVFETYDNGYASYYPKGNYGYGSTTSSPDSKEVREREGIPDLEDETETEMVKGIYKGRKKIGEEAYRNKYFGEGTSRAVPSQKREEISSEIPSQRGEESMKAIPSPDSKSSVFIPKNKAKSSSSDTIVSQSSPEDHSGKKGVSFEVEETYTQEADSSKPSSLTTLSAHGTRDLQDVVREIKDEFESASGYGKEVAALLQVGRLPYESKGTLLKVIFSRIMYLVAPSMLSSHSPSKQSARVSSRRMKMARAYVGDDAKDFNSNSGNISSTLDKLYAWETKLYKEVKDEEKLRVVYQEKCKKLKILDDRGAESSKIDATQASIRKLHTRIDVCIRTVNVISSRIHKLRDEELQPQLTELIRGLIRMWRSMLKCHQKQFQAIMESKVRVLKANTGSRGESSLRATVELEIELLNWCSCFNQWVNAQKSYIESLNGWLLRCIDSKPEVTADGVAPFSPSKIGAPAIFVICNDWFQSMERISQKRVNHAMRDFASRIHELWERQDEEQHQRTRAEQISKDFEKQLRILRMERGKLEHDQDTFSEKTAVSKFPSESGVSHLDDLKVDLDSMRKRLEEERARHKETMNSVNDAASSSLQAGLVPIFETLGHFTSEVLKGYEQVRLS</sequence>
<reference evidence="6 7" key="1">
    <citation type="submission" date="2025-04" db="UniProtKB">
        <authorList>
            <consortium name="RefSeq"/>
        </authorList>
    </citation>
    <scope>IDENTIFICATION</scope>
</reference>
<dbReference type="Pfam" id="PF04782">
    <property type="entry name" value="DUF632"/>
    <property type="match status" value="1"/>
</dbReference>
<feature type="compositionally biased region" description="Low complexity" evidence="2">
    <location>
        <begin position="118"/>
        <end position="134"/>
    </location>
</feature>
<dbReference type="InterPro" id="IPR006867">
    <property type="entry name" value="DUF632"/>
</dbReference>
<protein>
    <submittedName>
        <fullName evidence="6 7">Nitrate regulatory gene2 protein</fullName>
    </submittedName>
</protein>
<feature type="compositionally biased region" description="Basic and acidic residues" evidence="2">
    <location>
        <begin position="137"/>
        <end position="146"/>
    </location>
</feature>
<dbReference type="GeneID" id="115745553"/>
<keyword evidence="1" id="KW-0175">Coiled coil</keyword>
<feature type="coiled-coil region" evidence="1">
    <location>
        <begin position="854"/>
        <end position="885"/>
    </location>
</feature>
<dbReference type="RefSeq" id="XP_030537157.1">
    <property type="nucleotide sequence ID" value="XM_030681297.1"/>
</dbReference>
<feature type="region of interest" description="Disordered" evidence="2">
    <location>
        <begin position="321"/>
        <end position="343"/>
    </location>
</feature>
<feature type="compositionally biased region" description="Basic and acidic residues" evidence="2">
    <location>
        <begin position="80"/>
        <end position="93"/>
    </location>
</feature>
<name>A0A8B8PQL7_9MYRT</name>
<dbReference type="Pfam" id="PF04783">
    <property type="entry name" value="DUF630"/>
    <property type="match status" value="1"/>
</dbReference>
<keyword evidence="5" id="KW-1185">Reference proteome</keyword>
<evidence type="ECO:0000256" key="1">
    <source>
        <dbReference type="SAM" id="Coils"/>
    </source>
</evidence>
<dbReference type="KEGG" id="rarg:115745553"/>
<evidence type="ECO:0000313" key="6">
    <source>
        <dbReference type="RefSeq" id="XP_030537014.1"/>
    </source>
</evidence>
<dbReference type="Proteomes" id="UP000827889">
    <property type="component" value="Chromosome 2"/>
</dbReference>
<dbReference type="PANTHER" id="PTHR21450:SF2">
    <property type="entry name" value="FAMILY PROTEIN, PUTATIVE (DUF630 AND DUF632)-RELATED"/>
    <property type="match status" value="1"/>
</dbReference>
<dbReference type="InterPro" id="IPR006868">
    <property type="entry name" value="DUF630"/>
</dbReference>
<dbReference type="OrthoDB" id="1925648at2759"/>
<feature type="region of interest" description="Disordered" evidence="2">
    <location>
        <begin position="272"/>
        <end position="292"/>
    </location>
</feature>
<dbReference type="RefSeq" id="XP_030537014.1">
    <property type="nucleotide sequence ID" value="XM_030681154.1"/>
</dbReference>
<feature type="domain" description="DUF632" evidence="3">
    <location>
        <begin position="472"/>
        <end position="793"/>
    </location>
</feature>
<organism evidence="5 6">
    <name type="scientific">Rhodamnia argentea</name>
    <dbReference type="NCBI Taxonomy" id="178133"/>
    <lineage>
        <taxon>Eukaryota</taxon>
        <taxon>Viridiplantae</taxon>
        <taxon>Streptophyta</taxon>
        <taxon>Embryophyta</taxon>
        <taxon>Tracheophyta</taxon>
        <taxon>Spermatophyta</taxon>
        <taxon>Magnoliopsida</taxon>
        <taxon>eudicotyledons</taxon>
        <taxon>Gunneridae</taxon>
        <taxon>Pentapetalae</taxon>
        <taxon>rosids</taxon>
        <taxon>malvids</taxon>
        <taxon>Myrtales</taxon>
        <taxon>Myrtaceae</taxon>
        <taxon>Myrtoideae</taxon>
        <taxon>Myrteae</taxon>
        <taxon>Australasian group</taxon>
        <taxon>Rhodamnia</taxon>
    </lineage>
</organism>
<evidence type="ECO:0000313" key="5">
    <source>
        <dbReference type="Proteomes" id="UP000827889"/>
    </source>
</evidence>
<feature type="domain" description="DUF630" evidence="4">
    <location>
        <begin position="1"/>
        <end position="59"/>
    </location>
</feature>
<dbReference type="AlphaFoldDB" id="A0A8B8PQL7"/>
<accession>A0A8B8PQL7</accession>
<reference evidence="5" key="2">
    <citation type="submission" date="2025-05" db="UniProtKB">
        <authorList>
            <consortium name="RefSeq"/>
        </authorList>
    </citation>
    <scope>NUCLEOTIDE SEQUENCE [LARGE SCALE GENOMIC DNA]</scope>
</reference>
<feature type="region of interest" description="Disordered" evidence="2">
    <location>
        <begin position="63"/>
        <end position="156"/>
    </location>
</feature>
<evidence type="ECO:0000256" key="2">
    <source>
        <dbReference type="SAM" id="MobiDB-lite"/>
    </source>
</evidence>
<evidence type="ECO:0000313" key="7">
    <source>
        <dbReference type="RefSeq" id="XP_030537157.1"/>
    </source>
</evidence>
<feature type="compositionally biased region" description="Low complexity" evidence="2">
    <location>
        <begin position="420"/>
        <end position="431"/>
    </location>
</feature>